<proteinExistence type="predicted"/>
<organism evidence="2 3">
    <name type="scientific">Chroococcidiopsis cubana SAG 39.79</name>
    <dbReference type="NCBI Taxonomy" id="388085"/>
    <lineage>
        <taxon>Bacteria</taxon>
        <taxon>Bacillati</taxon>
        <taxon>Cyanobacteriota</taxon>
        <taxon>Cyanophyceae</taxon>
        <taxon>Chroococcidiopsidales</taxon>
        <taxon>Chroococcidiopsidaceae</taxon>
        <taxon>Chroococcidiopsis</taxon>
    </lineage>
</organism>
<dbReference type="AlphaFoldDB" id="A0AB37UMB9"/>
<evidence type="ECO:0000313" key="3">
    <source>
        <dbReference type="Proteomes" id="UP000282574"/>
    </source>
</evidence>
<gene>
    <name evidence="2" type="ORF">DSM107010_22330</name>
</gene>
<dbReference type="EMBL" id="RSCK01000014">
    <property type="protein sequence ID" value="RUT12432.1"/>
    <property type="molecule type" value="Genomic_DNA"/>
</dbReference>
<feature type="region of interest" description="Disordered" evidence="1">
    <location>
        <begin position="29"/>
        <end position="59"/>
    </location>
</feature>
<dbReference type="Proteomes" id="UP000282574">
    <property type="component" value="Unassembled WGS sequence"/>
</dbReference>
<reference evidence="2 3" key="1">
    <citation type="journal article" date="2019" name="Genome Biol. Evol.">
        <title>Day and night: Metabolic profiles and evolutionary relationships of six axenic non-marine cyanobacteria.</title>
        <authorList>
            <person name="Will S.E."/>
            <person name="Henke P."/>
            <person name="Boedeker C."/>
            <person name="Huang S."/>
            <person name="Brinkmann H."/>
            <person name="Rohde M."/>
            <person name="Jarek M."/>
            <person name="Friedl T."/>
            <person name="Seufert S."/>
            <person name="Schumacher M."/>
            <person name="Overmann J."/>
            <person name="Neumann-Schaal M."/>
            <person name="Petersen J."/>
        </authorList>
    </citation>
    <scope>NUCLEOTIDE SEQUENCE [LARGE SCALE GENOMIC DNA]</scope>
    <source>
        <strain evidence="2 3">SAG 39.79</strain>
    </source>
</reference>
<sequence>MPEVKAIVSMGRGGCGFAAAGAVAWLAGVNPRPSPTPPTPTRSMSSSHHRFWERGDGGGVCNSSRFETETWESEVGTLDTPISRVNV</sequence>
<evidence type="ECO:0000313" key="2">
    <source>
        <dbReference type="EMBL" id="RUT12432.1"/>
    </source>
</evidence>
<accession>A0AB37UMB9</accession>
<comment type="caution">
    <text evidence="2">The sequence shown here is derived from an EMBL/GenBank/DDBJ whole genome shotgun (WGS) entry which is preliminary data.</text>
</comment>
<protein>
    <submittedName>
        <fullName evidence="2">Uncharacterized protein</fullName>
    </submittedName>
</protein>
<name>A0AB37UMB9_9CYAN</name>
<evidence type="ECO:0000256" key="1">
    <source>
        <dbReference type="SAM" id="MobiDB-lite"/>
    </source>
</evidence>
<keyword evidence="3" id="KW-1185">Reference proteome</keyword>